<feature type="domain" description="Cupin type-2" evidence="1">
    <location>
        <begin position="52"/>
        <end position="112"/>
    </location>
</feature>
<dbReference type="OrthoDB" id="9791637at2"/>
<sequence>MTQPIRPLASGVIAGQDAQAAVWFLGVLSQVRVSGEQTGGAFSLTDNLARRGDASPVHVHDRDDETFLVLDGELRVLVGDEEHAAGPGTAAVLPRRLRHAYVVTSATARFLSLHVPAGFEQFATEVGRPAPTRTLPPEPVEPPDVAVLAETAARHGITILAPPPQP</sequence>
<proteinExistence type="predicted"/>
<dbReference type="EMBL" id="SLWN01000007">
    <property type="protein sequence ID" value="TCO26112.1"/>
    <property type="molecule type" value="Genomic_DNA"/>
</dbReference>
<dbReference type="InterPro" id="IPR053146">
    <property type="entry name" value="QDO-like"/>
</dbReference>
<dbReference type="Pfam" id="PF07883">
    <property type="entry name" value="Cupin_2"/>
    <property type="match status" value="1"/>
</dbReference>
<evidence type="ECO:0000259" key="1">
    <source>
        <dbReference type="Pfam" id="PF07883"/>
    </source>
</evidence>
<dbReference type="PANTHER" id="PTHR36440">
    <property type="entry name" value="PUTATIVE (AFU_ORTHOLOGUE AFUA_8G07350)-RELATED"/>
    <property type="match status" value="1"/>
</dbReference>
<dbReference type="Gene3D" id="2.60.120.10">
    <property type="entry name" value="Jelly Rolls"/>
    <property type="match status" value="1"/>
</dbReference>
<dbReference type="InterPro" id="IPR011051">
    <property type="entry name" value="RmlC_Cupin_sf"/>
</dbReference>
<evidence type="ECO:0000313" key="2">
    <source>
        <dbReference type="EMBL" id="TCO26112.1"/>
    </source>
</evidence>
<evidence type="ECO:0000313" key="3">
    <source>
        <dbReference type="Proteomes" id="UP000294508"/>
    </source>
</evidence>
<comment type="caution">
    <text evidence="2">The sequence shown here is derived from an EMBL/GenBank/DDBJ whole genome shotgun (WGS) entry which is preliminary data.</text>
</comment>
<keyword evidence="3" id="KW-1185">Reference proteome</keyword>
<accession>A0A4R2HCL3</accession>
<protein>
    <submittedName>
        <fullName evidence="2">Cupin domain</fullName>
    </submittedName>
</protein>
<dbReference type="PANTHER" id="PTHR36440:SF1">
    <property type="entry name" value="PUTATIVE (AFU_ORTHOLOGUE AFUA_8G07350)-RELATED"/>
    <property type="match status" value="1"/>
</dbReference>
<dbReference type="AlphaFoldDB" id="A0A4R2HCL3"/>
<dbReference type="Proteomes" id="UP000294508">
    <property type="component" value="Unassembled WGS sequence"/>
</dbReference>
<reference evidence="2 3" key="1">
    <citation type="journal article" date="2015" name="Stand. Genomic Sci.">
        <title>Genomic Encyclopedia of Bacterial and Archaeal Type Strains, Phase III: the genomes of soil and plant-associated and newly described type strains.</title>
        <authorList>
            <person name="Whitman W.B."/>
            <person name="Woyke T."/>
            <person name="Klenk H.P."/>
            <person name="Zhou Y."/>
            <person name="Lilburn T.G."/>
            <person name="Beck B.J."/>
            <person name="De Vos P."/>
            <person name="Vandamme P."/>
            <person name="Eisen J.A."/>
            <person name="Garrity G."/>
            <person name="Hugenholtz P."/>
            <person name="Kyrpides N.C."/>
        </authorList>
    </citation>
    <scope>NUCLEOTIDE SEQUENCE [LARGE SCALE GENOMIC DNA]</scope>
    <source>
        <strain evidence="2 3">VKM Ac-2572</strain>
    </source>
</reference>
<dbReference type="RefSeq" id="WP_158441203.1">
    <property type="nucleotide sequence ID" value="NZ_SLWN01000007.1"/>
</dbReference>
<dbReference type="InterPro" id="IPR014710">
    <property type="entry name" value="RmlC-like_jellyroll"/>
</dbReference>
<dbReference type="InterPro" id="IPR013096">
    <property type="entry name" value="Cupin_2"/>
</dbReference>
<name>A0A4R2HCL3_9ACTN</name>
<dbReference type="SUPFAM" id="SSF51182">
    <property type="entry name" value="RmlC-like cupins"/>
    <property type="match status" value="1"/>
</dbReference>
<gene>
    <name evidence="2" type="ORF">EV652_1073</name>
</gene>
<organism evidence="2 3">
    <name type="scientific">Kribbella steppae</name>
    <dbReference type="NCBI Taxonomy" id="2512223"/>
    <lineage>
        <taxon>Bacteria</taxon>
        <taxon>Bacillati</taxon>
        <taxon>Actinomycetota</taxon>
        <taxon>Actinomycetes</taxon>
        <taxon>Propionibacteriales</taxon>
        <taxon>Kribbellaceae</taxon>
        <taxon>Kribbella</taxon>
    </lineage>
</organism>